<evidence type="ECO:0000313" key="12">
    <source>
        <dbReference type="Ensembl" id="ENSORLP00015010172.1"/>
    </source>
</evidence>
<organism evidence="12 13">
    <name type="scientific">Oryzias latipes</name>
    <name type="common">Japanese rice fish</name>
    <name type="synonym">Japanese killifish</name>
    <dbReference type="NCBI Taxonomy" id="8090"/>
    <lineage>
        <taxon>Eukaryota</taxon>
        <taxon>Metazoa</taxon>
        <taxon>Chordata</taxon>
        <taxon>Craniata</taxon>
        <taxon>Vertebrata</taxon>
        <taxon>Euteleostomi</taxon>
        <taxon>Actinopterygii</taxon>
        <taxon>Neopterygii</taxon>
        <taxon>Teleostei</taxon>
        <taxon>Neoteleostei</taxon>
        <taxon>Acanthomorphata</taxon>
        <taxon>Ovalentaria</taxon>
        <taxon>Atherinomorphae</taxon>
        <taxon>Beloniformes</taxon>
        <taxon>Adrianichthyidae</taxon>
        <taxon>Oryziinae</taxon>
        <taxon>Oryzias</taxon>
    </lineage>
</organism>
<keyword evidence="6" id="KW-0597">Phosphoprotein</keyword>
<dbReference type="SMART" id="SM00119">
    <property type="entry name" value="HECTc"/>
    <property type="match status" value="1"/>
</dbReference>
<evidence type="ECO:0000256" key="9">
    <source>
        <dbReference type="ARBA" id="ARBA00022786"/>
    </source>
</evidence>
<dbReference type="InterPro" id="IPR000569">
    <property type="entry name" value="HECT_dom"/>
</dbReference>
<dbReference type="SUPFAM" id="SSF50985">
    <property type="entry name" value="RCC1/BLIP-II"/>
    <property type="match status" value="1"/>
</dbReference>
<comment type="catalytic activity">
    <reaction evidence="1">
        <text>S-ubiquitinyl-[E2 ubiquitin-conjugating enzyme]-L-cysteine + [acceptor protein]-L-lysine = [E2 ubiquitin-conjugating enzyme]-L-cysteine + N(6)-ubiquitinyl-[acceptor protein]-L-lysine.</text>
        <dbReference type="EC" id="2.3.2.26"/>
    </reaction>
</comment>
<dbReference type="InterPro" id="IPR009091">
    <property type="entry name" value="RCC1/BLIP-II"/>
</dbReference>
<name>A0A3P9HR20_ORYLA</name>
<dbReference type="SUPFAM" id="SSF56204">
    <property type="entry name" value="Hect, E3 ligase catalytic domain"/>
    <property type="match status" value="1"/>
</dbReference>
<protein>
    <recommendedName>
        <fullName evidence="4">HECT-type E3 ubiquitin transferase</fullName>
        <ecNumber evidence="4">2.3.2.26</ecNumber>
    </recommendedName>
</protein>
<reference evidence="12" key="4">
    <citation type="submission" date="2025-09" db="UniProtKB">
        <authorList>
            <consortium name="Ensembl"/>
        </authorList>
    </citation>
    <scope>IDENTIFICATION</scope>
    <source>
        <strain evidence="12">HSOK</strain>
    </source>
</reference>
<dbReference type="FunFam" id="3.30.2410.10:FF:000006">
    <property type="entry name" value="probable E3 ubiquitin-protein ligase HERC1 isoform X2"/>
    <property type="match status" value="1"/>
</dbReference>
<dbReference type="Gene3D" id="3.30.2410.10">
    <property type="entry name" value="Hect, E3 ligase catalytic domain"/>
    <property type="match status" value="1"/>
</dbReference>
<reference key="1">
    <citation type="journal article" date="2007" name="Nature">
        <title>The medaka draft genome and insights into vertebrate genome evolution.</title>
        <authorList>
            <person name="Kasahara M."/>
            <person name="Naruse K."/>
            <person name="Sasaki S."/>
            <person name="Nakatani Y."/>
            <person name="Qu W."/>
            <person name="Ahsan B."/>
            <person name="Yamada T."/>
            <person name="Nagayasu Y."/>
            <person name="Doi K."/>
            <person name="Kasai Y."/>
            <person name="Jindo T."/>
            <person name="Kobayashi D."/>
            <person name="Shimada A."/>
            <person name="Toyoda A."/>
            <person name="Kuroki Y."/>
            <person name="Fujiyama A."/>
            <person name="Sasaki T."/>
            <person name="Shimizu A."/>
            <person name="Asakawa S."/>
            <person name="Shimizu N."/>
            <person name="Hashimoto S."/>
            <person name="Yang J."/>
            <person name="Lee Y."/>
            <person name="Matsushima K."/>
            <person name="Sugano S."/>
            <person name="Sakaizumi M."/>
            <person name="Narita T."/>
            <person name="Ohishi K."/>
            <person name="Haga S."/>
            <person name="Ohta F."/>
            <person name="Nomoto H."/>
            <person name="Nogata K."/>
            <person name="Morishita T."/>
            <person name="Endo T."/>
            <person name="Shin-I T."/>
            <person name="Takeda H."/>
            <person name="Morishita S."/>
            <person name="Kohara Y."/>
        </authorList>
    </citation>
    <scope>NUCLEOTIDE SEQUENCE [LARGE SCALE GENOMIC DNA]</scope>
    <source>
        <strain>Hd-rR</strain>
    </source>
</reference>
<keyword evidence="8" id="KW-0677">Repeat</keyword>
<dbReference type="Ensembl" id="ENSORLT00015016673.1">
    <property type="protein sequence ID" value="ENSORLP00015010172.1"/>
    <property type="gene ID" value="ENSORLG00015010996.1"/>
</dbReference>
<dbReference type="Pfam" id="PF00632">
    <property type="entry name" value="HECT"/>
    <property type="match status" value="2"/>
</dbReference>
<dbReference type="PROSITE" id="PS50237">
    <property type="entry name" value="HECT"/>
    <property type="match status" value="1"/>
</dbReference>
<accession>A0A3P9HR20</accession>
<evidence type="ECO:0000256" key="3">
    <source>
        <dbReference type="ARBA" id="ARBA00004906"/>
    </source>
</evidence>
<evidence type="ECO:0000259" key="11">
    <source>
        <dbReference type="PROSITE" id="PS50237"/>
    </source>
</evidence>
<proteinExistence type="predicted"/>
<reference evidence="12 13" key="2">
    <citation type="submission" date="2017-04" db="EMBL/GenBank/DDBJ databases">
        <title>CpG methylation of centromeres and impact of large insertions on vertebrate speciation.</title>
        <authorList>
            <person name="Ichikawa K."/>
            <person name="Yoshimura J."/>
            <person name="Morishita S."/>
        </authorList>
    </citation>
    <scope>NUCLEOTIDE SEQUENCE</scope>
    <source>
        <strain evidence="12 13">HSOK</strain>
    </source>
</reference>
<dbReference type="Gene3D" id="3.90.1750.10">
    <property type="entry name" value="Hect, E3 ligase catalytic domains"/>
    <property type="match status" value="2"/>
</dbReference>
<dbReference type="GO" id="GO:0005737">
    <property type="term" value="C:cytoplasm"/>
    <property type="evidence" value="ECO:0007669"/>
    <property type="project" value="UniProtKB-SubCell"/>
</dbReference>
<evidence type="ECO:0000256" key="4">
    <source>
        <dbReference type="ARBA" id="ARBA00012485"/>
    </source>
</evidence>
<sequence length="490" mass="55164">MWAFGDGDYGKLGTGSSTAKYYPQVLKHNQMLKYLTNKVFIDQTAVSGDKMLSLCFLICREWSHFVKKELKRSVAVLSSLWLWPVTDTFTRLDKVHQSLCNQKKFTSVSQLAVAASLCVGHFSERLIGLPEHLLKNKSHPQVVPSLEGLFIDDIAVGCEHVLALSCTGDLRLPSRAWKVKLVGEGADDAGGVFDDTITEMCQELQSGVVDLLIRTPNSCADVGSNTDRFLLNPAAHSDDHMVQFRFLGILMAVAIRTKKPLDLHLAPWVWKQLCSMPLGGPDLEEVDLLTYRTLQVPGGQNISLTFANRTEYVERALDYRLHEMDSQVAAVREGMSTIIPVPLLSLLTAQQLEQLVCGLPEVSVEMLKRLVRYRDITESHQLIGWFWESLEEFTNEERVLFLRFVSGRSRLPSNPADMSQKFQIIKVDRPINGLPTAQTCFFLLRLPPYSSQAILAERLRYSIHNCTSIDMDNYMLTHNTEPADSSDIED</sequence>
<evidence type="ECO:0000313" key="13">
    <source>
        <dbReference type="Proteomes" id="UP000265200"/>
    </source>
</evidence>
<evidence type="ECO:0000256" key="1">
    <source>
        <dbReference type="ARBA" id="ARBA00000885"/>
    </source>
</evidence>
<dbReference type="GO" id="GO:0061630">
    <property type="term" value="F:ubiquitin protein ligase activity"/>
    <property type="evidence" value="ECO:0007669"/>
    <property type="project" value="UniProtKB-EC"/>
</dbReference>
<comment type="subcellular location">
    <subcellularLocation>
        <location evidence="2">Cytoplasm</location>
    </subcellularLocation>
</comment>
<reference evidence="12" key="3">
    <citation type="submission" date="2025-08" db="UniProtKB">
        <authorList>
            <consortium name="Ensembl"/>
        </authorList>
    </citation>
    <scope>IDENTIFICATION</scope>
    <source>
        <strain evidence="12">HSOK</strain>
    </source>
</reference>
<dbReference type="Gene3D" id="3.30.2160.10">
    <property type="entry name" value="Hect, E3 ligase catalytic domain"/>
    <property type="match status" value="1"/>
</dbReference>
<dbReference type="InterPro" id="IPR042469">
    <property type="entry name" value="HECTD3"/>
</dbReference>
<dbReference type="EC" id="2.3.2.26" evidence="4"/>
<evidence type="ECO:0000256" key="5">
    <source>
        <dbReference type="ARBA" id="ARBA00022490"/>
    </source>
</evidence>
<keyword evidence="7" id="KW-0808">Transferase</keyword>
<keyword evidence="9 10" id="KW-0833">Ubl conjugation pathway</keyword>
<comment type="pathway">
    <text evidence="3">Protein modification; protein ubiquitination.</text>
</comment>
<feature type="domain" description="HECT" evidence="11">
    <location>
        <begin position="168"/>
        <end position="477"/>
    </location>
</feature>
<evidence type="ECO:0000256" key="10">
    <source>
        <dbReference type="PROSITE-ProRule" id="PRU00104"/>
    </source>
</evidence>
<dbReference type="CDD" id="cd00078">
    <property type="entry name" value="HECTc"/>
    <property type="match status" value="1"/>
</dbReference>
<dbReference type="InterPro" id="IPR035983">
    <property type="entry name" value="Hect_E3_ubiquitin_ligase"/>
</dbReference>
<evidence type="ECO:0000256" key="2">
    <source>
        <dbReference type="ARBA" id="ARBA00004496"/>
    </source>
</evidence>
<keyword evidence="5" id="KW-0963">Cytoplasm</keyword>
<feature type="active site" description="Glycyl thioester intermediate" evidence="10">
    <location>
        <position position="440"/>
    </location>
</feature>
<dbReference type="AlphaFoldDB" id="A0A3P9HR20"/>
<dbReference type="PANTHER" id="PTHR46654:SF1">
    <property type="entry name" value="E3 UBIQUITIN-PROTEIN LIGASE HECTD3"/>
    <property type="match status" value="1"/>
</dbReference>
<dbReference type="PANTHER" id="PTHR46654">
    <property type="entry name" value="E3 UBIQUITIN-PROTEIN LIGASE HECTD3"/>
    <property type="match status" value="1"/>
</dbReference>
<evidence type="ECO:0000256" key="6">
    <source>
        <dbReference type="ARBA" id="ARBA00022553"/>
    </source>
</evidence>
<dbReference type="Proteomes" id="UP000265200">
    <property type="component" value="Chromosome 12"/>
</dbReference>
<evidence type="ECO:0000256" key="7">
    <source>
        <dbReference type="ARBA" id="ARBA00022679"/>
    </source>
</evidence>
<evidence type="ECO:0000256" key="8">
    <source>
        <dbReference type="ARBA" id="ARBA00022737"/>
    </source>
</evidence>